<evidence type="ECO:0000313" key="3">
    <source>
        <dbReference type="Proteomes" id="UP000075243"/>
    </source>
</evidence>
<dbReference type="PANTHER" id="PTHR11439:SF467">
    <property type="entry name" value="INTEGRASE CATALYTIC DOMAIN-CONTAINING PROTEIN"/>
    <property type="match status" value="1"/>
</dbReference>
<protein>
    <submittedName>
        <fullName evidence="1">Retrovirus-related Pol polyprotein from transposon TNT 1-94</fullName>
    </submittedName>
</protein>
<proteinExistence type="predicted"/>
<organism evidence="1 3">
    <name type="scientific">Cajanus cajan</name>
    <name type="common">Pigeon pea</name>
    <name type="synonym">Cajanus indicus</name>
    <dbReference type="NCBI Taxonomy" id="3821"/>
    <lineage>
        <taxon>Eukaryota</taxon>
        <taxon>Viridiplantae</taxon>
        <taxon>Streptophyta</taxon>
        <taxon>Embryophyta</taxon>
        <taxon>Tracheophyta</taxon>
        <taxon>Spermatophyta</taxon>
        <taxon>Magnoliopsida</taxon>
        <taxon>eudicotyledons</taxon>
        <taxon>Gunneridae</taxon>
        <taxon>Pentapetalae</taxon>
        <taxon>rosids</taxon>
        <taxon>fabids</taxon>
        <taxon>Fabales</taxon>
        <taxon>Fabaceae</taxon>
        <taxon>Papilionoideae</taxon>
        <taxon>50 kb inversion clade</taxon>
        <taxon>NPAAA clade</taxon>
        <taxon>indigoferoid/millettioid clade</taxon>
        <taxon>Phaseoleae</taxon>
        <taxon>Cajanus</taxon>
    </lineage>
</organism>
<keyword evidence="3" id="KW-1185">Reference proteome</keyword>
<dbReference type="EMBL" id="CM003604">
    <property type="protein sequence ID" value="KYP75177.1"/>
    <property type="molecule type" value="Genomic_DNA"/>
</dbReference>
<dbReference type="Proteomes" id="UP000075243">
    <property type="component" value="Chromosome 10"/>
</dbReference>
<sequence>MLTYKRSNHLEVIDYLDSNYAGCVDSRKSSFEYIFLLAGRVMSWKNAKQSMIATFTMKVEFVACFDATIQALWSRNFTLGFGILIV</sequence>
<evidence type="ECO:0000313" key="1">
    <source>
        <dbReference type="EMBL" id="KYP59222.1"/>
    </source>
</evidence>
<name>A0A151SWP8_CAJCA</name>
<gene>
    <name evidence="2" type="ORF">KK1_007879</name>
    <name evidence="1" type="ORF">KK1_014654</name>
</gene>
<dbReference type="EMBL" id="CM003612">
    <property type="protein sequence ID" value="KYP59222.1"/>
    <property type="molecule type" value="Genomic_DNA"/>
</dbReference>
<dbReference type="Gramene" id="C.cajan_07670.t">
    <property type="protein sequence ID" value="C.cajan_07670.t.cds1"/>
    <property type="gene ID" value="C.cajan_07670"/>
</dbReference>
<dbReference type="Gramene" id="C.cajan_14226.t">
    <property type="protein sequence ID" value="C.cajan_14226.t.cds1"/>
    <property type="gene ID" value="C.cajan_14226"/>
</dbReference>
<dbReference type="PANTHER" id="PTHR11439">
    <property type="entry name" value="GAG-POL-RELATED RETROTRANSPOSON"/>
    <property type="match status" value="1"/>
</dbReference>
<dbReference type="Proteomes" id="UP000075243">
    <property type="component" value="Chromosome 2"/>
</dbReference>
<evidence type="ECO:0000313" key="2">
    <source>
        <dbReference type="EMBL" id="KYP75177.1"/>
    </source>
</evidence>
<dbReference type="AlphaFoldDB" id="A0A151SWP8"/>
<accession>A0A151SWP8</accession>
<reference evidence="1 3" key="1">
    <citation type="journal article" date="2012" name="Nat. Biotechnol.">
        <title>Draft genome sequence of pigeonpea (Cajanus cajan), an orphan legume crop of resource-poor farmers.</title>
        <authorList>
            <person name="Varshney R.K."/>
            <person name="Chen W."/>
            <person name="Li Y."/>
            <person name="Bharti A.K."/>
            <person name="Saxena R.K."/>
            <person name="Schlueter J.A."/>
            <person name="Donoghue M.T."/>
            <person name="Azam S."/>
            <person name="Fan G."/>
            <person name="Whaley A.M."/>
            <person name="Farmer A.D."/>
            <person name="Sheridan J."/>
            <person name="Iwata A."/>
            <person name="Tuteja R."/>
            <person name="Penmetsa R.V."/>
            <person name="Wu W."/>
            <person name="Upadhyaya H.D."/>
            <person name="Yang S.P."/>
            <person name="Shah T."/>
            <person name="Saxena K.B."/>
            <person name="Michael T."/>
            <person name="McCombie W.R."/>
            <person name="Yang B."/>
            <person name="Zhang G."/>
            <person name="Yang H."/>
            <person name="Wang J."/>
            <person name="Spillane C."/>
            <person name="Cook D.R."/>
            <person name="May G.D."/>
            <person name="Xu X."/>
            <person name="Jackson S.A."/>
        </authorList>
    </citation>
    <scope>NUCLEOTIDE SEQUENCE [LARGE SCALE GENOMIC DNA]</scope>
    <source>
        <strain evidence="3">cv. Asha</strain>
    </source>
</reference>